<dbReference type="AlphaFoldDB" id="A0A1W2GZK7"/>
<protein>
    <submittedName>
        <fullName evidence="1">Uncharacterized protein</fullName>
    </submittedName>
</protein>
<dbReference type="EMBL" id="LT838813">
    <property type="protein sequence ID" value="SMD42083.1"/>
    <property type="molecule type" value="Genomic_DNA"/>
</dbReference>
<dbReference type="STRING" id="758820.SAMN00777080_0620"/>
<name>A0A1W2GZK7_9BACT</name>
<proteinExistence type="predicted"/>
<keyword evidence="2" id="KW-1185">Reference proteome</keyword>
<evidence type="ECO:0000313" key="2">
    <source>
        <dbReference type="Proteomes" id="UP000192333"/>
    </source>
</evidence>
<organism evidence="1 2">
    <name type="scientific">Aquiflexum balticum DSM 16537</name>
    <dbReference type="NCBI Taxonomy" id="758820"/>
    <lineage>
        <taxon>Bacteria</taxon>
        <taxon>Pseudomonadati</taxon>
        <taxon>Bacteroidota</taxon>
        <taxon>Cytophagia</taxon>
        <taxon>Cytophagales</taxon>
        <taxon>Cyclobacteriaceae</taxon>
        <taxon>Aquiflexum</taxon>
    </lineage>
</organism>
<gene>
    <name evidence="1" type="ORF">SAMN00777080_0620</name>
</gene>
<evidence type="ECO:0000313" key="1">
    <source>
        <dbReference type="EMBL" id="SMD42083.1"/>
    </source>
</evidence>
<sequence length="173" mass="19386">MANHLYPGERSIFKRLYLLLIFIFALILLSFSQLKAQNPVLLEKYLLEEGMENTVYLQSLVYDNIPSIIISNDGVKEVKAGYPQKASVDASALGAISQANDIFRTVKLLQINIASEQDKAGLRLRPELLNNFFNLYYILINSSVPLSQAEVSGMVSGFEEGQYIILFSVNSIM</sequence>
<accession>A0A1W2GZK7</accession>
<dbReference type="Proteomes" id="UP000192333">
    <property type="component" value="Chromosome I"/>
</dbReference>
<reference evidence="2" key="1">
    <citation type="submission" date="2017-04" db="EMBL/GenBank/DDBJ databases">
        <authorList>
            <person name="Varghese N."/>
            <person name="Submissions S."/>
        </authorList>
    </citation>
    <scope>NUCLEOTIDE SEQUENCE [LARGE SCALE GENOMIC DNA]</scope>
    <source>
        <strain evidence="2">DSM 16537</strain>
    </source>
</reference>